<evidence type="ECO:0008006" key="3">
    <source>
        <dbReference type="Google" id="ProtNLM"/>
    </source>
</evidence>
<proteinExistence type="predicted"/>
<dbReference type="SUPFAM" id="SSF53756">
    <property type="entry name" value="UDP-Glycosyltransferase/glycogen phosphorylase"/>
    <property type="match status" value="1"/>
</dbReference>
<comment type="caution">
    <text evidence="1">The sequence shown here is derived from an EMBL/GenBank/DDBJ whole genome shotgun (WGS) entry which is preliminary data.</text>
</comment>
<accession>A0A2M6YTZ2</accession>
<dbReference type="AlphaFoldDB" id="A0A2M6YTZ2"/>
<organism evidence="1 2">
    <name type="scientific">Candidatus Roizmanbacteria bacterium CG07_land_8_20_14_0_80_34_15</name>
    <dbReference type="NCBI Taxonomy" id="1974849"/>
    <lineage>
        <taxon>Bacteria</taxon>
        <taxon>Candidatus Roizmaniibacteriota</taxon>
    </lineage>
</organism>
<name>A0A2M6YTZ2_9BACT</name>
<dbReference type="EMBL" id="PEWY01000100">
    <property type="protein sequence ID" value="PIU36933.1"/>
    <property type="molecule type" value="Genomic_DNA"/>
</dbReference>
<gene>
    <name evidence="1" type="ORF">COT02_03470</name>
</gene>
<dbReference type="Proteomes" id="UP000230184">
    <property type="component" value="Unassembled WGS sequence"/>
</dbReference>
<evidence type="ECO:0000313" key="1">
    <source>
        <dbReference type="EMBL" id="PIU36933.1"/>
    </source>
</evidence>
<dbReference type="Gene3D" id="3.40.50.2000">
    <property type="entry name" value="Glycogen Phosphorylase B"/>
    <property type="match status" value="1"/>
</dbReference>
<sequence length="297" mass="34057">MNKILWITNYILSERLGGAEIDDNKLIAYLILNKINVEILSLKEIKAMPSSSRLIINTWDGKVILSNISQIYKVNPSLISEILNKKSYIKVEHGHAWLDNIIPDNVIIDIFARAKGIVFFSPGQLINHSKKGINTKNAIIAPPPFDRDQFYNTNTPALFGSGIYAGFISKKKGILNIFKFALENKQYKIDLFGPVEEKELLVDMPTNVKYKGTVRPGEMLELYNQYTFAIHLPVIYESFSRFVAEAYLCGLEIKHNDNIGFFSYPWDFNEPDIVLDELIRGKEDFLYYIQSKFNLKS</sequence>
<protein>
    <recommendedName>
        <fullName evidence="3">Glycosyl transferase family 1 domain-containing protein</fullName>
    </recommendedName>
</protein>
<reference evidence="2" key="1">
    <citation type="submission" date="2017-09" db="EMBL/GenBank/DDBJ databases">
        <title>Depth-based differentiation of microbial function through sediment-hosted aquifers and enrichment of novel symbionts in the deep terrestrial subsurface.</title>
        <authorList>
            <person name="Probst A.J."/>
            <person name="Ladd B."/>
            <person name="Jarett J.K."/>
            <person name="Geller-Mcgrath D.E."/>
            <person name="Sieber C.M.K."/>
            <person name="Emerson J.B."/>
            <person name="Anantharaman K."/>
            <person name="Thomas B.C."/>
            <person name="Malmstrom R."/>
            <person name="Stieglmeier M."/>
            <person name="Klingl A."/>
            <person name="Woyke T."/>
            <person name="Ryan C.M."/>
            <person name="Banfield J.F."/>
        </authorList>
    </citation>
    <scope>NUCLEOTIDE SEQUENCE [LARGE SCALE GENOMIC DNA]</scope>
</reference>
<evidence type="ECO:0000313" key="2">
    <source>
        <dbReference type="Proteomes" id="UP000230184"/>
    </source>
</evidence>